<evidence type="ECO:0000256" key="2">
    <source>
        <dbReference type="ARBA" id="ARBA00022475"/>
    </source>
</evidence>
<dbReference type="InterPro" id="IPR001851">
    <property type="entry name" value="ABC_transp_permease"/>
</dbReference>
<feature type="transmembrane region" description="Helical" evidence="6">
    <location>
        <begin position="64"/>
        <end position="83"/>
    </location>
</feature>
<feature type="transmembrane region" description="Helical" evidence="6">
    <location>
        <begin position="196"/>
        <end position="215"/>
    </location>
</feature>
<feature type="transmembrane region" description="Helical" evidence="6">
    <location>
        <begin position="276"/>
        <end position="293"/>
    </location>
</feature>
<keyword evidence="5 6" id="KW-0472">Membrane</keyword>
<evidence type="ECO:0000256" key="5">
    <source>
        <dbReference type="ARBA" id="ARBA00023136"/>
    </source>
</evidence>
<organism evidence="7 8">
    <name type="scientific">Natronincola ferrireducens</name>
    <dbReference type="NCBI Taxonomy" id="393762"/>
    <lineage>
        <taxon>Bacteria</taxon>
        <taxon>Bacillati</taxon>
        <taxon>Bacillota</taxon>
        <taxon>Clostridia</taxon>
        <taxon>Peptostreptococcales</taxon>
        <taxon>Natronincolaceae</taxon>
        <taxon>Natronincola</taxon>
    </lineage>
</organism>
<dbReference type="AlphaFoldDB" id="A0A1G9A9K0"/>
<keyword evidence="3 6" id="KW-0812">Transmembrane</keyword>
<comment type="subcellular location">
    <subcellularLocation>
        <location evidence="1">Cell membrane</location>
        <topology evidence="1">Multi-pass membrane protein</topology>
    </subcellularLocation>
</comment>
<dbReference type="PANTHER" id="PTHR43370:SF1">
    <property type="entry name" value="GUANOSINE ABC TRANSPORTER PERMEASE PROTEIN NUPQ"/>
    <property type="match status" value="1"/>
</dbReference>
<evidence type="ECO:0000256" key="1">
    <source>
        <dbReference type="ARBA" id="ARBA00004651"/>
    </source>
</evidence>
<keyword evidence="8" id="KW-1185">Reference proteome</keyword>
<gene>
    <name evidence="7" type="ORF">SAMN05660472_01078</name>
</gene>
<dbReference type="OrthoDB" id="9792579at2"/>
<feature type="transmembrane region" description="Helical" evidence="6">
    <location>
        <begin position="95"/>
        <end position="114"/>
    </location>
</feature>
<dbReference type="Proteomes" id="UP000198718">
    <property type="component" value="Unassembled WGS sequence"/>
</dbReference>
<accession>A0A1G9A9K0</accession>
<evidence type="ECO:0000313" key="7">
    <source>
        <dbReference type="EMBL" id="SDK23130.1"/>
    </source>
</evidence>
<keyword evidence="4 6" id="KW-1133">Transmembrane helix</keyword>
<dbReference type="Pfam" id="PF02653">
    <property type="entry name" value="BPD_transp_2"/>
    <property type="match status" value="1"/>
</dbReference>
<evidence type="ECO:0000256" key="6">
    <source>
        <dbReference type="SAM" id="Phobius"/>
    </source>
</evidence>
<feature type="transmembrane region" description="Helical" evidence="6">
    <location>
        <begin position="143"/>
        <end position="166"/>
    </location>
</feature>
<name>A0A1G9A9K0_9FIRM</name>
<sequence length="304" mass="32266">MNIDNTISVIIASTIRMSIPLILAAVGGSFSARSGVMALGLEGMLLSGAFFATIGSYYTGNPWIGLLCGMIGGGVIAFFHGVLTTRYRVNHVISGIGLNLLVIASTTLFLQLVWDSRGNSPSTPRLPRITIPGLSDLPLIGGIFINQSILFFFTIAVVIISWIVMFKTTFGLRLRMVGENPQAASTVGINVKKVRYIAVIVCGLLAGAGGAYLSIDHLSLFVREMTAGRGYIAVVINILGRFNPLGIVGSGIIFGFADALQMTLQGGHIPNQIIQMIPYVVTLLVLTFGVQHIKGPAGMGKNID</sequence>
<evidence type="ECO:0000256" key="4">
    <source>
        <dbReference type="ARBA" id="ARBA00022989"/>
    </source>
</evidence>
<feature type="transmembrane region" description="Helical" evidence="6">
    <location>
        <begin position="38"/>
        <end position="58"/>
    </location>
</feature>
<evidence type="ECO:0000313" key="8">
    <source>
        <dbReference type="Proteomes" id="UP000198718"/>
    </source>
</evidence>
<dbReference type="GO" id="GO:0005886">
    <property type="term" value="C:plasma membrane"/>
    <property type="evidence" value="ECO:0007669"/>
    <property type="project" value="UniProtKB-SubCell"/>
</dbReference>
<protein>
    <submittedName>
        <fullName evidence="7">Nucleoside ABC transporter membrane protein</fullName>
    </submittedName>
</protein>
<proteinExistence type="predicted"/>
<keyword evidence="2" id="KW-1003">Cell membrane</keyword>
<feature type="transmembrane region" description="Helical" evidence="6">
    <location>
        <begin position="6"/>
        <end position="26"/>
    </location>
</feature>
<dbReference type="RefSeq" id="WP_090551331.1">
    <property type="nucleotide sequence ID" value="NZ_FNFP01000001.1"/>
</dbReference>
<evidence type="ECO:0000256" key="3">
    <source>
        <dbReference type="ARBA" id="ARBA00022692"/>
    </source>
</evidence>
<dbReference type="GO" id="GO:0022857">
    <property type="term" value="F:transmembrane transporter activity"/>
    <property type="evidence" value="ECO:0007669"/>
    <property type="project" value="InterPro"/>
</dbReference>
<dbReference type="EMBL" id="FNFP01000001">
    <property type="protein sequence ID" value="SDK23130.1"/>
    <property type="molecule type" value="Genomic_DNA"/>
</dbReference>
<dbReference type="STRING" id="393762.SAMN05660472_01078"/>
<reference evidence="7 8" key="1">
    <citation type="submission" date="2016-10" db="EMBL/GenBank/DDBJ databases">
        <authorList>
            <person name="de Groot N.N."/>
        </authorList>
    </citation>
    <scope>NUCLEOTIDE SEQUENCE [LARGE SCALE GENOMIC DNA]</scope>
    <source>
        <strain evidence="7 8">DSM 18346</strain>
    </source>
</reference>
<dbReference type="PANTHER" id="PTHR43370">
    <property type="entry name" value="SUGAR ABC TRANSPORTER INTEGRAL MEMBRANE PROTEIN-RELATED"/>
    <property type="match status" value="1"/>
</dbReference>
<dbReference type="CDD" id="cd06580">
    <property type="entry name" value="TM_PBP1_transp_TpRbsC_like"/>
    <property type="match status" value="1"/>
</dbReference>